<sequence>MPSPEAAAQPPAAGTAAAEAAIAWMVRLHGEPAGSGAWRAFTAWQEAHPEHAAAWRHLQAWQLRLAGLPAGAAQTALDAAHARGHSGRRRLLLSLGAGSAGLAALQGLPLARAMLADVRTGVGERHELRLPDGSQLSLNTDTAVDVGGQAGSLVVRLHRGEILVRAGALLTVAASEGQVRATPDGEARIQRLDHTLAVTAHRDQVAVQPRMAVQTTPLPTGRCVHIDAQSVSAESPADFDRAAWAEGLLVARGRRLDAFLADLARYRHGYLGVAPEIGGLRISGVFPLADPDRVLAALARTLAVRLQYRTRYWVRVLPA</sequence>
<dbReference type="PIRSF" id="PIRSF018266">
    <property type="entry name" value="FecR"/>
    <property type="match status" value="1"/>
</dbReference>
<name>A0A556AEF5_9BURK</name>
<protein>
    <submittedName>
        <fullName evidence="3">DUF4880 domain-containing protein</fullName>
    </submittedName>
</protein>
<dbReference type="AlphaFoldDB" id="A0A556AEF5"/>
<dbReference type="RefSeq" id="WP_143949868.1">
    <property type="nucleotide sequence ID" value="NZ_BAABMB010000008.1"/>
</dbReference>
<evidence type="ECO:0000313" key="4">
    <source>
        <dbReference type="Proteomes" id="UP000318405"/>
    </source>
</evidence>
<organism evidence="3 4">
    <name type="scientific">Verticiella sediminum</name>
    <dbReference type="NCBI Taxonomy" id="1247510"/>
    <lineage>
        <taxon>Bacteria</taxon>
        <taxon>Pseudomonadati</taxon>
        <taxon>Pseudomonadota</taxon>
        <taxon>Betaproteobacteria</taxon>
        <taxon>Burkholderiales</taxon>
        <taxon>Alcaligenaceae</taxon>
        <taxon>Verticiella</taxon>
    </lineage>
</organism>
<evidence type="ECO:0000259" key="1">
    <source>
        <dbReference type="Pfam" id="PF04773"/>
    </source>
</evidence>
<dbReference type="InterPro" id="IPR012373">
    <property type="entry name" value="Ferrdict_sens_TM"/>
</dbReference>
<dbReference type="Gene3D" id="2.60.120.1440">
    <property type="match status" value="1"/>
</dbReference>
<dbReference type="PANTHER" id="PTHR30273:SF2">
    <property type="entry name" value="PROTEIN FECR"/>
    <property type="match status" value="1"/>
</dbReference>
<dbReference type="PANTHER" id="PTHR30273">
    <property type="entry name" value="PERIPLASMIC SIGNAL SENSOR AND SIGMA FACTOR ACTIVATOR FECR-RELATED"/>
    <property type="match status" value="1"/>
</dbReference>
<dbReference type="Pfam" id="PF16220">
    <property type="entry name" value="DUF4880"/>
    <property type="match status" value="1"/>
</dbReference>
<feature type="domain" description="FecR protein" evidence="1">
    <location>
        <begin position="117"/>
        <end position="168"/>
    </location>
</feature>
<proteinExistence type="predicted"/>
<accession>A0A556AEF5</accession>
<comment type="caution">
    <text evidence="3">The sequence shown here is derived from an EMBL/GenBank/DDBJ whole genome shotgun (WGS) entry which is preliminary data.</text>
</comment>
<reference evidence="3 4" key="1">
    <citation type="submission" date="2019-07" db="EMBL/GenBank/DDBJ databases">
        <title>Qingshengfaniella alkalisoli gen. nov., sp. nov., isolated from saline soil.</title>
        <authorList>
            <person name="Xu L."/>
            <person name="Huang X.-X."/>
            <person name="Sun J.-Q."/>
        </authorList>
    </citation>
    <scope>NUCLEOTIDE SEQUENCE [LARGE SCALE GENOMIC DNA]</scope>
    <source>
        <strain evidence="3 4">DSM 27279</strain>
    </source>
</reference>
<feature type="domain" description="FecR N-terminal" evidence="2">
    <location>
        <begin position="19"/>
        <end position="60"/>
    </location>
</feature>
<dbReference type="OrthoDB" id="1100567at2"/>
<dbReference type="Proteomes" id="UP000318405">
    <property type="component" value="Unassembled WGS sequence"/>
</dbReference>
<gene>
    <name evidence="3" type="ORF">FOZ76_19050</name>
</gene>
<evidence type="ECO:0000259" key="2">
    <source>
        <dbReference type="Pfam" id="PF16220"/>
    </source>
</evidence>
<keyword evidence="4" id="KW-1185">Reference proteome</keyword>
<evidence type="ECO:0000313" key="3">
    <source>
        <dbReference type="EMBL" id="TSH91243.1"/>
    </source>
</evidence>
<dbReference type="Pfam" id="PF04773">
    <property type="entry name" value="FecR"/>
    <property type="match status" value="1"/>
</dbReference>
<dbReference type="InterPro" id="IPR032623">
    <property type="entry name" value="FecR_N"/>
</dbReference>
<dbReference type="GO" id="GO:0016989">
    <property type="term" value="F:sigma factor antagonist activity"/>
    <property type="evidence" value="ECO:0007669"/>
    <property type="project" value="TreeGrafter"/>
</dbReference>
<dbReference type="EMBL" id="VLTJ01000037">
    <property type="protein sequence ID" value="TSH91243.1"/>
    <property type="molecule type" value="Genomic_DNA"/>
</dbReference>
<dbReference type="InterPro" id="IPR006860">
    <property type="entry name" value="FecR"/>
</dbReference>